<keyword evidence="3" id="KW-0812">Transmembrane</keyword>
<protein>
    <recommendedName>
        <fullName evidence="4">Protein kinase domain-containing protein</fullName>
    </recommendedName>
</protein>
<dbReference type="PROSITE" id="PS00107">
    <property type="entry name" value="PROTEIN_KINASE_ATP"/>
    <property type="match status" value="1"/>
</dbReference>
<keyword evidence="3" id="KW-1133">Transmembrane helix</keyword>
<dbReference type="InterPro" id="IPR051681">
    <property type="entry name" value="Ser/Thr_Kinases-Pseudokinases"/>
</dbReference>
<feature type="domain" description="Protein kinase" evidence="4">
    <location>
        <begin position="937"/>
        <end position="1305"/>
    </location>
</feature>
<comment type="caution">
    <text evidence="5">The sequence shown here is derived from an EMBL/GenBank/DDBJ whole genome shotgun (WGS) entry which is preliminary data.</text>
</comment>
<feature type="non-terminal residue" evidence="5">
    <location>
        <position position="1"/>
    </location>
</feature>
<evidence type="ECO:0000259" key="4">
    <source>
        <dbReference type="PROSITE" id="PS50011"/>
    </source>
</evidence>
<dbReference type="Gene3D" id="3.30.200.20">
    <property type="entry name" value="Phosphorylase Kinase, domain 1"/>
    <property type="match status" value="1"/>
</dbReference>
<dbReference type="SUPFAM" id="SSF56112">
    <property type="entry name" value="Protein kinase-like (PK-like)"/>
    <property type="match status" value="1"/>
</dbReference>
<evidence type="ECO:0000256" key="1">
    <source>
        <dbReference type="PROSITE-ProRule" id="PRU10141"/>
    </source>
</evidence>
<evidence type="ECO:0000256" key="3">
    <source>
        <dbReference type="SAM" id="Phobius"/>
    </source>
</evidence>
<feature type="binding site" evidence="1">
    <location>
        <position position="964"/>
    </location>
    <ligand>
        <name>ATP</name>
        <dbReference type="ChEBI" id="CHEBI:30616"/>
    </ligand>
</feature>
<accession>A0ABQ5S1D0</accession>
<feature type="region of interest" description="Disordered" evidence="2">
    <location>
        <begin position="890"/>
        <end position="915"/>
    </location>
</feature>
<dbReference type="InterPro" id="IPR017441">
    <property type="entry name" value="Protein_kinase_ATP_BS"/>
</dbReference>
<dbReference type="PROSITE" id="PS00109">
    <property type="entry name" value="PROTEIN_KINASE_TYR"/>
    <property type="match status" value="1"/>
</dbReference>
<name>A0ABQ5S1D0_9CHLO</name>
<feature type="compositionally biased region" description="Pro residues" evidence="2">
    <location>
        <begin position="527"/>
        <end position="558"/>
    </location>
</feature>
<dbReference type="InterPro" id="IPR001245">
    <property type="entry name" value="Ser-Thr/Tyr_kinase_cat_dom"/>
</dbReference>
<feature type="region of interest" description="Disordered" evidence="2">
    <location>
        <begin position="841"/>
        <end position="862"/>
    </location>
</feature>
<keyword evidence="3" id="KW-0472">Membrane</keyword>
<dbReference type="PANTHER" id="PTHR44329:SF214">
    <property type="entry name" value="PROTEIN KINASE DOMAIN-CONTAINING PROTEIN"/>
    <property type="match status" value="1"/>
</dbReference>
<dbReference type="Pfam" id="PF07714">
    <property type="entry name" value="PK_Tyr_Ser-Thr"/>
    <property type="match status" value="2"/>
</dbReference>
<feature type="region of interest" description="Disordered" evidence="2">
    <location>
        <begin position="527"/>
        <end position="566"/>
    </location>
</feature>
<dbReference type="InterPro" id="IPR011009">
    <property type="entry name" value="Kinase-like_dom_sf"/>
</dbReference>
<dbReference type="Gene3D" id="1.10.510.10">
    <property type="entry name" value="Transferase(Phosphotransferase) domain 1"/>
    <property type="match status" value="1"/>
</dbReference>
<sequence>SDVTLDPLTWKPVNTGNVVLGLFGETSRRTCLDFGGIPGAFVMPVYNSQSTVVRIQGLMLRGLPYSPVMRSPLDFLSIWIHAFQINRTTPARLDLRSPQVLCVDCVLVLNDEEYSWLGTNMNSAGAIAPLDRPWLVFMFSTPVLGKFAPIMYVDNVPRGISNATAVTDTDLLVRLLTSSLTSYKVIGAAPGSGAESWPMGSWFMNASRDLAPLGQYWVSNSSELAPTMAAANYSKVIARTDVMGRPFLSAMSGNAASGSGGFGRQFVPRSTDVGIYAPPNEQVRQLAFWDMQGVTGELYVVGSSNLTVERIVLYNLAPGGALPYGQGFTYGDNLRQWLAYGTGWQPTTGLPAVGAEDAMANLTLPLWYFAKQFRSVFSKGVLNALDRPIVLSKCLLVVPQSEFAVLLRHLSLAGKLPDTAGAPAGLNSTSHITGSSSSSGRRRLAQVPAPVETDVAAAVSEPGKADMYLRDFASQSEVEWYTNDTLFFNNMTFWRIKGSQVAISYVLPPGAPTTALLYDVTYDSASYPPPSPLPPSPPPPPPSPLPPLPSSPPSPPPGTSFTFLVMPPSSPSTSSMAAAAGSPNIAAIHGAVSASVGVTVVIGIVLAVILFRHRRHRRRRQQQGRQDFLPAARGDGDYRRADWSNGHGNGVHGPAFDAGRATAALALGPDQTRQGEGNGAANDEEDNAQGPQDNGTTIANRAYDIAVPLSVDDSTGAFRLSMEQLHAQAAAAQTPADTMSLLAAAATTTASSFLGQVGTLLSDTSDVGVGGGGRATSLFSALPHIHIVITDDISNGAEGGGGGEGDGIQTVRQQDFEAGATAPADGCSDAAAAVSGEPGGGIGGGTAAPMAGPSKIGSLQGGGQSLLQTMDIESALQAYSSRSQVLEADSQRSTASVAQQGTAAGSGTTSVPQRTDVDLGSAISSLQAELSGRQEQLRITTVLGKGSFGVVYLGTWRGLRVAVKTLVVHDALLGTEGRRRQRAILEAAISTSLQHPNVVTTYAFEVRPLGVVASPPATTCGGGGGGGVDFRAAGGAAGGRSAWECAGDVYKLYIIQEYCDVGTLRDGLRNAVVGSVSAGGAAALCALTLALDVACGMCHIHAKNIVHGDLSSANILLTSLKSSALLNGGVDGAGVGPNNVFGNLANAMALGRTPGSRNLAAQISRLRGLWRPPVVAKVADFGLSVRMGEGQTHSSNKFQGTPLYSAPEVLMRGHLTKSADVFSYGVMLLEVYYGTNIADLKAHRGAEGLNEATLNASIAGGRFGVAIPSSCPVHFRNLMVACIAGEPALRPTFEQVVDSLVDILLMEHVNAQHRAISQMGIPHAAAAAAATPLGADRAIAPTRTAVAAAAAVSVSLMPSTPT</sequence>
<feature type="compositionally biased region" description="Polar residues" evidence="2">
    <location>
        <begin position="891"/>
        <end position="913"/>
    </location>
</feature>
<evidence type="ECO:0000313" key="6">
    <source>
        <dbReference type="Proteomes" id="UP001165090"/>
    </source>
</evidence>
<feature type="transmembrane region" description="Helical" evidence="3">
    <location>
        <begin position="586"/>
        <end position="611"/>
    </location>
</feature>
<evidence type="ECO:0000313" key="5">
    <source>
        <dbReference type="EMBL" id="GLI63127.1"/>
    </source>
</evidence>
<dbReference type="InterPro" id="IPR000719">
    <property type="entry name" value="Prot_kinase_dom"/>
</dbReference>
<feature type="region of interest" description="Disordered" evidence="2">
    <location>
        <begin position="670"/>
        <end position="696"/>
    </location>
</feature>
<reference evidence="5 6" key="1">
    <citation type="journal article" date="2023" name="IScience">
        <title>Expanded male sex-determining region conserved during the evolution of homothallism in the green alga Volvox.</title>
        <authorList>
            <person name="Yamamoto K."/>
            <person name="Matsuzaki R."/>
            <person name="Mahakham W."/>
            <person name="Heman W."/>
            <person name="Sekimoto H."/>
            <person name="Kawachi M."/>
            <person name="Minakuchi Y."/>
            <person name="Toyoda A."/>
            <person name="Nozaki H."/>
        </authorList>
    </citation>
    <scope>NUCLEOTIDE SEQUENCE [LARGE SCALE GENOMIC DNA]</scope>
    <source>
        <strain evidence="5 6">NIES-4468</strain>
    </source>
</reference>
<organism evidence="5 6">
    <name type="scientific">Volvox africanus</name>
    <dbReference type="NCBI Taxonomy" id="51714"/>
    <lineage>
        <taxon>Eukaryota</taxon>
        <taxon>Viridiplantae</taxon>
        <taxon>Chlorophyta</taxon>
        <taxon>core chlorophytes</taxon>
        <taxon>Chlorophyceae</taxon>
        <taxon>CS clade</taxon>
        <taxon>Chlamydomonadales</taxon>
        <taxon>Volvocaceae</taxon>
        <taxon>Volvox</taxon>
    </lineage>
</organism>
<dbReference type="InterPro" id="IPR008266">
    <property type="entry name" value="Tyr_kinase_AS"/>
</dbReference>
<keyword evidence="6" id="KW-1185">Reference proteome</keyword>
<gene>
    <name evidence="5" type="ORF">VaNZ11_006034</name>
</gene>
<keyword evidence="1" id="KW-0067">ATP-binding</keyword>
<dbReference type="Proteomes" id="UP001165090">
    <property type="component" value="Unassembled WGS sequence"/>
</dbReference>
<dbReference type="PROSITE" id="PS50011">
    <property type="entry name" value="PROTEIN_KINASE_DOM"/>
    <property type="match status" value="1"/>
</dbReference>
<dbReference type="EMBL" id="BSDZ01000014">
    <property type="protein sequence ID" value="GLI63127.1"/>
    <property type="molecule type" value="Genomic_DNA"/>
</dbReference>
<evidence type="ECO:0000256" key="2">
    <source>
        <dbReference type="SAM" id="MobiDB-lite"/>
    </source>
</evidence>
<dbReference type="PANTHER" id="PTHR44329">
    <property type="entry name" value="SERINE/THREONINE-PROTEIN KINASE TNNI3K-RELATED"/>
    <property type="match status" value="1"/>
</dbReference>
<proteinExistence type="predicted"/>
<keyword evidence="1" id="KW-0547">Nucleotide-binding</keyword>